<dbReference type="InterPro" id="IPR036714">
    <property type="entry name" value="SDH_sf"/>
</dbReference>
<proteinExistence type="inferred from homology"/>
<gene>
    <name evidence="4" type="ORF">SAMN05660710_00378</name>
</gene>
<dbReference type="EMBL" id="FMVT01000001">
    <property type="protein sequence ID" value="SCX96648.1"/>
    <property type="molecule type" value="Genomic_DNA"/>
</dbReference>
<reference evidence="4 5" key="1">
    <citation type="submission" date="2016-10" db="EMBL/GenBank/DDBJ databases">
        <authorList>
            <person name="de Groot N.N."/>
        </authorList>
    </citation>
    <scope>NUCLEOTIDE SEQUENCE [LARGE SCALE GENOMIC DNA]</scope>
    <source>
        <strain evidence="4 5">CGMCC 1.8925</strain>
    </source>
</reference>
<dbReference type="Gene3D" id="1.10.150.250">
    <property type="entry name" value="Flavinator of succinate dehydrogenase"/>
    <property type="match status" value="1"/>
</dbReference>
<evidence type="ECO:0000256" key="1">
    <source>
        <dbReference type="ARBA" id="ARBA00008571"/>
    </source>
</evidence>
<dbReference type="InterPro" id="IPR005631">
    <property type="entry name" value="SDH"/>
</dbReference>
<evidence type="ECO:0000313" key="4">
    <source>
        <dbReference type="EMBL" id="SCX96648.1"/>
    </source>
</evidence>
<dbReference type="AlphaFoldDB" id="A0A1G5C2N3"/>
<dbReference type="PANTHER" id="PTHR12469:SF2">
    <property type="entry name" value="SUCCINATE DEHYDROGENASE ASSEMBLY FACTOR 2, MITOCHONDRIAL"/>
    <property type="match status" value="1"/>
</dbReference>
<comment type="similarity">
    <text evidence="1">Belongs to the SdhE FAD assembly factor family.</text>
</comment>
<keyword evidence="5" id="KW-1185">Reference proteome</keyword>
<name>A0A1G5C2N3_9RHOB</name>
<evidence type="ECO:0000313" key="5">
    <source>
        <dbReference type="Proteomes" id="UP000199502"/>
    </source>
</evidence>
<evidence type="ECO:0000256" key="3">
    <source>
        <dbReference type="ARBA" id="ARBA00023186"/>
    </source>
</evidence>
<evidence type="ECO:0000256" key="2">
    <source>
        <dbReference type="ARBA" id="ARBA00019418"/>
    </source>
</evidence>
<sequence length="100" mass="11180">MADEMHETYETRLKRLHMRSWRRGMKEMDLILGHFADDRLAALGPDQLAAYERLLSENDQDLYLWVTRRIGAGGGDTGPAALAPILDEIAGHAALRFGTA</sequence>
<dbReference type="GO" id="GO:0006099">
    <property type="term" value="P:tricarboxylic acid cycle"/>
    <property type="evidence" value="ECO:0007669"/>
    <property type="project" value="TreeGrafter"/>
</dbReference>
<dbReference type="STRING" id="336292.SAMN05660710_00378"/>
<dbReference type="SUPFAM" id="SSF109910">
    <property type="entry name" value="YgfY-like"/>
    <property type="match status" value="1"/>
</dbReference>
<organism evidence="4 5">
    <name type="scientific">Paracoccus tibetensis</name>
    <dbReference type="NCBI Taxonomy" id="336292"/>
    <lineage>
        <taxon>Bacteria</taxon>
        <taxon>Pseudomonadati</taxon>
        <taxon>Pseudomonadota</taxon>
        <taxon>Alphaproteobacteria</taxon>
        <taxon>Rhodobacterales</taxon>
        <taxon>Paracoccaceae</taxon>
        <taxon>Paracoccus</taxon>
    </lineage>
</organism>
<dbReference type="RefSeq" id="WP_245686502.1">
    <property type="nucleotide sequence ID" value="NZ_FMVT01000001.1"/>
</dbReference>
<dbReference type="Pfam" id="PF03937">
    <property type="entry name" value="Sdh5"/>
    <property type="match status" value="1"/>
</dbReference>
<keyword evidence="3" id="KW-0143">Chaperone</keyword>
<dbReference type="Proteomes" id="UP000199502">
    <property type="component" value="Unassembled WGS sequence"/>
</dbReference>
<accession>A0A1G5C2N3</accession>
<protein>
    <recommendedName>
        <fullName evidence="2">FAD assembly factor SdhE</fullName>
    </recommendedName>
</protein>
<dbReference type="PANTHER" id="PTHR12469">
    <property type="entry name" value="PROTEIN EMI5 HOMOLOG, MITOCHONDRIAL"/>
    <property type="match status" value="1"/>
</dbReference>